<dbReference type="GO" id="GO:0003700">
    <property type="term" value="F:DNA-binding transcription factor activity"/>
    <property type="evidence" value="ECO:0007669"/>
    <property type="project" value="InterPro"/>
</dbReference>
<dbReference type="Gene3D" id="1.10.10.60">
    <property type="entry name" value="Homeodomain-like"/>
    <property type="match status" value="1"/>
</dbReference>
<sequence>MGSEGGWTKKQNKLFENGLAIYDKETPDRWENLARYVGDKSVEEIKKHYDLLVEDVNLIEAGKIPLPNYISTSAGVTTKKAHNYIAEEQRMKDLRLQ</sequence>
<dbReference type="SMART" id="SM00717">
    <property type="entry name" value="SANT"/>
    <property type="match status" value="1"/>
</dbReference>
<evidence type="ECO:0000313" key="6">
    <source>
        <dbReference type="EMBL" id="KAF5747116.1"/>
    </source>
</evidence>
<dbReference type="EMBL" id="JAAARO010000006">
    <property type="protein sequence ID" value="KAF5747116.1"/>
    <property type="molecule type" value="Genomic_DNA"/>
</dbReference>
<dbReference type="InterPro" id="IPR017884">
    <property type="entry name" value="SANT_dom"/>
</dbReference>
<protein>
    <recommendedName>
        <fullName evidence="5">SANT domain-containing protein</fullName>
    </recommendedName>
</protein>
<keyword evidence="3" id="KW-0804">Transcription</keyword>
<proteinExistence type="predicted"/>
<dbReference type="InParanoid" id="A0A7J7DM04"/>
<evidence type="ECO:0000256" key="1">
    <source>
        <dbReference type="ARBA" id="ARBA00004123"/>
    </source>
</evidence>
<feature type="domain" description="SANT" evidence="5">
    <location>
        <begin position="1"/>
        <end position="57"/>
    </location>
</feature>
<evidence type="ECO:0000256" key="2">
    <source>
        <dbReference type="ARBA" id="ARBA00023015"/>
    </source>
</evidence>
<evidence type="ECO:0000259" key="5">
    <source>
        <dbReference type="PROSITE" id="PS51293"/>
    </source>
</evidence>
<dbReference type="PANTHER" id="PTHR43952">
    <property type="entry name" value="MYB FAMILY TRANSCRIPTION FACTOR-RELATED"/>
    <property type="match status" value="1"/>
</dbReference>
<dbReference type="GO" id="GO:0005634">
    <property type="term" value="C:nucleus"/>
    <property type="evidence" value="ECO:0007669"/>
    <property type="project" value="UniProtKB-SubCell"/>
</dbReference>
<reference evidence="6 7" key="1">
    <citation type="journal article" date="2020" name="Nat. Commun.">
        <title>Genome of Tripterygium wilfordii and identification of cytochrome P450 involved in triptolide biosynthesis.</title>
        <authorList>
            <person name="Tu L."/>
            <person name="Su P."/>
            <person name="Zhang Z."/>
            <person name="Gao L."/>
            <person name="Wang J."/>
            <person name="Hu T."/>
            <person name="Zhou J."/>
            <person name="Zhang Y."/>
            <person name="Zhao Y."/>
            <person name="Liu Y."/>
            <person name="Song Y."/>
            <person name="Tong Y."/>
            <person name="Lu Y."/>
            <person name="Yang J."/>
            <person name="Xu C."/>
            <person name="Jia M."/>
            <person name="Peters R.J."/>
            <person name="Huang L."/>
            <person name="Gao W."/>
        </authorList>
    </citation>
    <scope>NUCLEOTIDE SEQUENCE [LARGE SCALE GENOMIC DNA]</scope>
    <source>
        <strain evidence="7">cv. XIE 37</strain>
        <tissue evidence="6">Leaf</tissue>
    </source>
</reference>
<dbReference type="PROSITE" id="PS51293">
    <property type="entry name" value="SANT"/>
    <property type="match status" value="1"/>
</dbReference>
<dbReference type="InterPro" id="IPR009057">
    <property type="entry name" value="Homeodomain-like_sf"/>
</dbReference>
<keyword evidence="2" id="KW-0805">Transcription regulation</keyword>
<keyword evidence="4" id="KW-0539">Nucleus</keyword>
<dbReference type="AlphaFoldDB" id="A0A7J7DM04"/>
<dbReference type="PANTHER" id="PTHR43952:SF75">
    <property type="entry name" value="PROTEIN RADIALIS-LIKE 6"/>
    <property type="match status" value="1"/>
</dbReference>
<comment type="subcellular location">
    <subcellularLocation>
        <location evidence="1">Nucleus</location>
    </subcellularLocation>
</comment>
<dbReference type="InterPro" id="IPR001005">
    <property type="entry name" value="SANT/Myb"/>
</dbReference>
<accession>A0A7J7DM04</accession>
<dbReference type="SUPFAM" id="SSF46689">
    <property type="entry name" value="Homeodomain-like"/>
    <property type="match status" value="1"/>
</dbReference>
<name>A0A7J7DM04_TRIWF</name>
<dbReference type="CDD" id="cd00167">
    <property type="entry name" value="SANT"/>
    <property type="match status" value="1"/>
</dbReference>
<evidence type="ECO:0000256" key="3">
    <source>
        <dbReference type="ARBA" id="ARBA00023163"/>
    </source>
</evidence>
<dbReference type="FunFam" id="1.10.10.60:FF:000154">
    <property type="entry name" value="Transcription factor SRM1"/>
    <property type="match status" value="1"/>
</dbReference>
<organism evidence="6 7">
    <name type="scientific">Tripterygium wilfordii</name>
    <name type="common">Thunder God vine</name>
    <dbReference type="NCBI Taxonomy" id="458696"/>
    <lineage>
        <taxon>Eukaryota</taxon>
        <taxon>Viridiplantae</taxon>
        <taxon>Streptophyta</taxon>
        <taxon>Embryophyta</taxon>
        <taxon>Tracheophyta</taxon>
        <taxon>Spermatophyta</taxon>
        <taxon>Magnoliopsida</taxon>
        <taxon>eudicotyledons</taxon>
        <taxon>Gunneridae</taxon>
        <taxon>Pentapetalae</taxon>
        <taxon>rosids</taxon>
        <taxon>fabids</taxon>
        <taxon>Celastrales</taxon>
        <taxon>Celastraceae</taxon>
        <taxon>Tripterygium</taxon>
    </lineage>
</organism>
<evidence type="ECO:0000256" key="4">
    <source>
        <dbReference type="ARBA" id="ARBA00023242"/>
    </source>
</evidence>
<gene>
    <name evidence="6" type="ORF">HS088_TW06G01297</name>
</gene>
<keyword evidence="7" id="KW-1185">Reference proteome</keyword>
<dbReference type="Pfam" id="PF23082">
    <property type="entry name" value="Myb_DNA-binding_2"/>
    <property type="match status" value="1"/>
</dbReference>
<dbReference type="Proteomes" id="UP000593562">
    <property type="component" value="Unassembled WGS sequence"/>
</dbReference>
<comment type="caution">
    <text evidence="6">The sequence shown here is derived from an EMBL/GenBank/DDBJ whole genome shotgun (WGS) entry which is preliminary data.</text>
</comment>
<dbReference type="InterPro" id="IPR044636">
    <property type="entry name" value="RADIALIS-like"/>
</dbReference>
<evidence type="ECO:0000313" key="7">
    <source>
        <dbReference type="Proteomes" id="UP000593562"/>
    </source>
</evidence>